<proteinExistence type="predicted"/>
<evidence type="ECO:0000313" key="9">
    <source>
        <dbReference type="Proteomes" id="UP000294668"/>
    </source>
</evidence>
<feature type="transmembrane region" description="Helical" evidence="5">
    <location>
        <begin position="20"/>
        <end position="53"/>
    </location>
</feature>
<feature type="transmembrane region" description="Helical" evidence="5">
    <location>
        <begin position="273"/>
        <end position="296"/>
    </location>
</feature>
<reference evidence="7 9" key="2">
    <citation type="journal article" date="2019" name="Appl. Microbiol. Biotechnol.">
        <title>Uncovering carbohydrate metabolism through a genotype-phenotype association study of 56 lactic acid bacteria genomes.</title>
        <authorList>
            <person name="Buron-Moles G."/>
            <person name="Chailyan A."/>
            <person name="Dolejs I."/>
            <person name="Forster J."/>
            <person name="Miks M.H."/>
        </authorList>
    </citation>
    <scope>NUCLEOTIDE SEQUENCE [LARGE SCALE GENOMIC DNA]</scope>
    <source>
        <strain evidence="7 9">DSM 10551</strain>
    </source>
</reference>
<dbReference type="RefSeq" id="WP_057962951.1">
    <property type="nucleotide sequence ID" value="NZ_BAAAXO010000017.1"/>
</dbReference>
<feature type="transmembrane region" description="Helical" evidence="5">
    <location>
        <begin position="141"/>
        <end position="160"/>
    </location>
</feature>
<reference evidence="7" key="3">
    <citation type="submission" date="2019-02" db="EMBL/GenBank/DDBJ databases">
        <authorList>
            <person name="Buron G."/>
            <person name="Chaylann A."/>
            <person name="Dolejs I."/>
            <person name="Forster J."/>
            <person name="Miks M.H."/>
        </authorList>
    </citation>
    <scope>NUCLEOTIDE SEQUENCE</scope>
    <source>
        <strain evidence="7">DSM 10551</strain>
    </source>
</reference>
<accession>A0A224VI69</accession>
<dbReference type="CDD" id="cd16914">
    <property type="entry name" value="EcfT"/>
    <property type="match status" value="1"/>
</dbReference>
<dbReference type="OrthoDB" id="2039442at2"/>
<feature type="transmembrane region" description="Helical" evidence="5">
    <location>
        <begin position="65"/>
        <end position="84"/>
    </location>
</feature>
<dbReference type="EMBL" id="PUFL01000073">
    <property type="protein sequence ID" value="TDG89927.1"/>
    <property type="molecule type" value="Genomic_DNA"/>
</dbReference>
<evidence type="ECO:0000256" key="1">
    <source>
        <dbReference type="ARBA" id="ARBA00004141"/>
    </source>
</evidence>
<keyword evidence="4 5" id="KW-0472">Membrane</keyword>
<keyword evidence="9" id="KW-1185">Reference proteome</keyword>
<name>A0A224VI69_9LACO</name>
<comment type="caution">
    <text evidence="6">The sequence shown here is derived from an EMBL/GenBank/DDBJ whole genome shotgun (WGS) entry which is preliminary data.</text>
</comment>
<dbReference type="Proteomes" id="UP000294668">
    <property type="component" value="Unassembled WGS sequence"/>
</dbReference>
<evidence type="ECO:0000313" key="8">
    <source>
        <dbReference type="Proteomes" id="UP000214739"/>
    </source>
</evidence>
<keyword evidence="3 5" id="KW-1133">Transmembrane helix</keyword>
<reference evidence="6 8" key="1">
    <citation type="journal article" date="2017" name="Biosci Microbiota Food Health">
        <title>Genomic characterization reconfirms the taxonomic status of Lactobacillus parakefiri.</title>
        <authorList>
            <person name="Tanizawa Y."/>
            <person name="Kobayashi H."/>
            <person name="Kaminuma E."/>
            <person name="Sakamoto M."/>
            <person name="Ohkuma M."/>
            <person name="Nakamura Y."/>
            <person name="Arita M."/>
            <person name="Tohno M."/>
        </authorList>
    </citation>
    <scope>NUCLEOTIDE SEQUENCE [LARGE SCALE GENOMIC DNA]</scope>
    <source>
        <strain evidence="6 8">JCM 8573</strain>
    </source>
</reference>
<protein>
    <submittedName>
        <fullName evidence="6">Cobalt ABC transporter permease protein</fullName>
    </submittedName>
</protein>
<dbReference type="AlphaFoldDB" id="A0A224VI69"/>
<feature type="transmembrane region" description="Helical" evidence="5">
    <location>
        <begin position="104"/>
        <end position="129"/>
    </location>
</feature>
<evidence type="ECO:0000313" key="7">
    <source>
        <dbReference type="EMBL" id="TDG89927.1"/>
    </source>
</evidence>
<keyword evidence="2 5" id="KW-0812">Transmembrane</keyword>
<evidence type="ECO:0000256" key="3">
    <source>
        <dbReference type="ARBA" id="ARBA00022989"/>
    </source>
</evidence>
<organism evidence="6 8">
    <name type="scientific">Lentilactobacillus parakefiri</name>
    <dbReference type="NCBI Taxonomy" id="152332"/>
    <lineage>
        <taxon>Bacteria</taxon>
        <taxon>Bacillati</taxon>
        <taxon>Bacillota</taxon>
        <taxon>Bacilli</taxon>
        <taxon>Lactobacillales</taxon>
        <taxon>Lactobacillaceae</taxon>
        <taxon>Lentilactobacillus</taxon>
    </lineage>
</organism>
<gene>
    <name evidence="6" type="primary">cbiQ_2</name>
    <name evidence="7" type="ORF">C5L28_001249</name>
    <name evidence="6" type="ORF">LPKJCM_01015</name>
</gene>
<dbReference type="GO" id="GO:0005886">
    <property type="term" value="C:plasma membrane"/>
    <property type="evidence" value="ECO:0007669"/>
    <property type="project" value="UniProtKB-ARBA"/>
</dbReference>
<evidence type="ECO:0000256" key="2">
    <source>
        <dbReference type="ARBA" id="ARBA00022692"/>
    </source>
</evidence>
<dbReference type="EMBL" id="BDGB01000046">
    <property type="protein sequence ID" value="GAW71910.1"/>
    <property type="molecule type" value="Genomic_DNA"/>
</dbReference>
<dbReference type="Proteomes" id="UP000214739">
    <property type="component" value="Unassembled WGS sequence"/>
</dbReference>
<dbReference type="InterPro" id="IPR003339">
    <property type="entry name" value="ABC/ECF_trnsptr_transmembrane"/>
</dbReference>
<evidence type="ECO:0000256" key="4">
    <source>
        <dbReference type="ARBA" id="ARBA00023136"/>
    </source>
</evidence>
<sequence>MHKLPIRMTFFYQLHPVVSVVYFFEAIVGLLLFNHLAVALTGFVGLLLVCIFYKGVAVVFRQFKWYLSLLLMIAFFNVLLNQRFGPVLYQVSLANFTFKLTVPALIYGIVMGLMLVEMLMVFGVLNAILPAPKLVAVFSPITPKFGLLVVISLNLVKTFIQTLGDLSMLQQTRNINVSAGGFMRRIKSGGRLLRILLEDSLASGMETARLMDARGFGVEKRTHYAAYHWHTGDWAFLAASVVSFAGMATSRLQSAGWSGSVRQFTQGFMGQDFYALASLGLVLLLPLLAEGVYRAWTN</sequence>
<evidence type="ECO:0000256" key="5">
    <source>
        <dbReference type="SAM" id="Phobius"/>
    </source>
</evidence>
<evidence type="ECO:0000313" key="6">
    <source>
        <dbReference type="EMBL" id="GAW71910.1"/>
    </source>
</evidence>
<comment type="subcellular location">
    <subcellularLocation>
        <location evidence="1">Membrane</location>
        <topology evidence="1">Multi-pass membrane protein</topology>
    </subcellularLocation>
</comment>